<dbReference type="Pfam" id="PF13531">
    <property type="entry name" value="SBP_bac_11"/>
    <property type="match status" value="1"/>
</dbReference>
<dbReference type="AlphaFoldDB" id="K6XA00"/>
<dbReference type="NCBIfam" id="TIGR01256">
    <property type="entry name" value="modA"/>
    <property type="match status" value="1"/>
</dbReference>
<dbReference type="eggNOG" id="COG0725">
    <property type="taxonomic scope" value="Bacteria"/>
</dbReference>
<feature type="chain" id="PRO_5003896523" evidence="5">
    <location>
        <begin position="29"/>
        <end position="273"/>
    </location>
</feature>
<reference evidence="6 7" key="1">
    <citation type="submission" date="2012-08" db="EMBL/GenBank/DDBJ databases">
        <title>Whole genome shotgun sequence of Kineosphaera limosa NBRC 100340.</title>
        <authorList>
            <person name="Yoshida I."/>
            <person name="Isaki S."/>
            <person name="Hosoyama A."/>
            <person name="Tsuchikane K."/>
            <person name="Katsumata H."/>
            <person name="Ando Y."/>
            <person name="Ohji S."/>
            <person name="Hamada M."/>
            <person name="Tamura T."/>
            <person name="Yamazoe A."/>
            <person name="Yamazaki S."/>
            <person name="Fujita N."/>
        </authorList>
    </citation>
    <scope>NUCLEOTIDE SEQUENCE [LARGE SCALE GENOMIC DNA]</scope>
    <source>
        <strain evidence="6 7">NBRC 100340</strain>
    </source>
</reference>
<proteinExistence type="inferred from homology"/>
<dbReference type="GO" id="GO:0046872">
    <property type="term" value="F:metal ion binding"/>
    <property type="evidence" value="ECO:0007669"/>
    <property type="project" value="UniProtKB-KW"/>
</dbReference>
<dbReference type="PANTHER" id="PTHR30632:SF0">
    <property type="entry name" value="SULFATE-BINDING PROTEIN"/>
    <property type="match status" value="1"/>
</dbReference>
<keyword evidence="3 5" id="KW-0732">Signal</keyword>
<evidence type="ECO:0000256" key="4">
    <source>
        <dbReference type="PIRSR" id="PIRSR004846-1"/>
    </source>
</evidence>
<evidence type="ECO:0000256" key="3">
    <source>
        <dbReference type="ARBA" id="ARBA00022729"/>
    </source>
</evidence>
<protein>
    <submittedName>
        <fullName evidence="6">Molybdate ABC transporter substrate-binding protein</fullName>
    </submittedName>
</protein>
<comment type="similarity">
    <text evidence="1">Belongs to the bacterial solute-binding protein ModA family.</text>
</comment>
<evidence type="ECO:0000256" key="5">
    <source>
        <dbReference type="SAM" id="SignalP"/>
    </source>
</evidence>
<organism evidence="6 7">
    <name type="scientific">Kineosphaera limosa NBRC 100340</name>
    <dbReference type="NCBI Taxonomy" id="1184609"/>
    <lineage>
        <taxon>Bacteria</taxon>
        <taxon>Bacillati</taxon>
        <taxon>Actinomycetota</taxon>
        <taxon>Actinomycetes</taxon>
        <taxon>Micrococcales</taxon>
        <taxon>Dermatophilaceae</taxon>
        <taxon>Kineosphaera</taxon>
    </lineage>
</organism>
<keyword evidence="2 4" id="KW-0479">Metal-binding</keyword>
<dbReference type="GO" id="GO:0030973">
    <property type="term" value="F:molybdate ion binding"/>
    <property type="evidence" value="ECO:0007669"/>
    <property type="project" value="TreeGrafter"/>
</dbReference>
<dbReference type="OrthoDB" id="9785015at2"/>
<evidence type="ECO:0000313" key="6">
    <source>
        <dbReference type="EMBL" id="GAB95659.1"/>
    </source>
</evidence>
<feature type="binding site" evidence="4">
    <location>
        <position position="209"/>
    </location>
    <ligand>
        <name>molybdate</name>
        <dbReference type="ChEBI" id="CHEBI:36264"/>
    </ligand>
</feature>
<dbReference type="InterPro" id="IPR005950">
    <property type="entry name" value="ModA"/>
</dbReference>
<dbReference type="PIRSF" id="PIRSF004846">
    <property type="entry name" value="ModA"/>
    <property type="match status" value="1"/>
</dbReference>
<feature type="signal peptide" evidence="5">
    <location>
        <begin position="1"/>
        <end position="28"/>
    </location>
</feature>
<accession>K6XA00</accession>
<evidence type="ECO:0000256" key="2">
    <source>
        <dbReference type="ARBA" id="ARBA00022723"/>
    </source>
</evidence>
<dbReference type="Gene3D" id="3.40.190.10">
    <property type="entry name" value="Periplasmic binding protein-like II"/>
    <property type="match status" value="2"/>
</dbReference>
<feature type="binding site" evidence="4">
    <location>
        <position position="191"/>
    </location>
    <ligand>
        <name>molybdate</name>
        <dbReference type="ChEBI" id="CHEBI:36264"/>
    </ligand>
</feature>
<feature type="binding site" evidence="4">
    <location>
        <position position="85"/>
    </location>
    <ligand>
        <name>molybdate</name>
        <dbReference type="ChEBI" id="CHEBI:36264"/>
    </ligand>
</feature>
<name>K6XA00_9MICO</name>
<keyword evidence="7" id="KW-1185">Reference proteome</keyword>
<dbReference type="PANTHER" id="PTHR30632">
    <property type="entry name" value="MOLYBDATE-BINDING PERIPLASMIC PROTEIN"/>
    <property type="match status" value="1"/>
</dbReference>
<dbReference type="RefSeq" id="WP_006592191.1">
    <property type="nucleotide sequence ID" value="NZ_BAHD01000024.1"/>
</dbReference>
<dbReference type="PROSITE" id="PS51257">
    <property type="entry name" value="PROKAR_LIPOPROTEIN"/>
    <property type="match status" value="1"/>
</dbReference>
<dbReference type="InterPro" id="IPR050682">
    <property type="entry name" value="ModA/WtpA"/>
</dbReference>
<dbReference type="Proteomes" id="UP000008366">
    <property type="component" value="Unassembled WGS sequence"/>
</dbReference>
<comment type="caution">
    <text evidence="6">The sequence shown here is derived from an EMBL/GenBank/DDBJ whole genome shotgun (WGS) entry which is preliminary data.</text>
</comment>
<feature type="binding site" evidence="4">
    <location>
        <position position="57"/>
    </location>
    <ligand>
        <name>molybdate</name>
        <dbReference type="ChEBI" id="CHEBI:36264"/>
    </ligand>
</feature>
<dbReference type="GO" id="GO:0015689">
    <property type="term" value="P:molybdate ion transport"/>
    <property type="evidence" value="ECO:0007669"/>
    <property type="project" value="InterPro"/>
</dbReference>
<gene>
    <name evidence="6" type="primary">modA</name>
    <name evidence="6" type="ORF">KILIM_024_00700</name>
</gene>
<evidence type="ECO:0000256" key="1">
    <source>
        <dbReference type="ARBA" id="ARBA00009175"/>
    </source>
</evidence>
<evidence type="ECO:0000313" key="7">
    <source>
        <dbReference type="Proteomes" id="UP000008366"/>
    </source>
</evidence>
<dbReference type="SUPFAM" id="SSF53850">
    <property type="entry name" value="Periplasmic binding protein-like II"/>
    <property type="match status" value="1"/>
</dbReference>
<keyword evidence="4" id="KW-0500">Molybdenum</keyword>
<sequence length="273" mass="26973">MSIRYRHGVIGTAGLALLLALGACGGNAAPATTATGEASPTATTAAGGTLTVFAAASLRQTFGELGPKFEAAHPGVNVSFNFGGSSDLVAQLDQGAPGDVFASADENNMKKAVDAGIVTGTPTPFATNTLTIVTAPGNPKNVSDLKDLATKSAAGTTVVICAPPVPCGSATKKVEQASGVTIKAVSEEQSVTDVLGKVTSGQADAGLVYVTDATGAGDKVATVTFPESKDAVNIYPIAALKNATDAATAQAFVDFVTGPEGKTVLSEAGFGAP</sequence>
<dbReference type="STRING" id="1184609.KILIM_024_00700"/>
<dbReference type="EMBL" id="BAHD01000024">
    <property type="protein sequence ID" value="GAB95659.1"/>
    <property type="molecule type" value="Genomic_DNA"/>
</dbReference>
<dbReference type="CDD" id="cd13538">
    <property type="entry name" value="PBP2_ModA_like_1"/>
    <property type="match status" value="1"/>
</dbReference>